<dbReference type="Proteomes" id="UP000036045">
    <property type="component" value="Unassembled WGS sequence"/>
</dbReference>
<keyword evidence="2" id="KW-1185">Reference proteome</keyword>
<reference evidence="1 2" key="1">
    <citation type="submission" date="2015-05" db="EMBL/GenBank/DDBJ databases">
        <title>Whole genome sequence and identification of bacterial endophytes from Costus igneus.</title>
        <authorList>
            <person name="Lee Y.P."/>
            <person name="Gan H.M."/>
            <person name="Eng W."/>
            <person name="Wheatley M.S."/>
            <person name="Caraballo A."/>
            <person name="Polter S."/>
            <person name="Savka M.A."/>
            <person name="Hudson A.O."/>
        </authorList>
    </citation>
    <scope>NUCLEOTIDE SEQUENCE [LARGE SCALE GENOMIC DNA]</scope>
    <source>
        <strain evidence="1 2">RIT379</strain>
    </source>
</reference>
<organism evidence="1 2">
    <name type="scientific">Niallia circulans</name>
    <name type="common">Bacillus circulans</name>
    <dbReference type="NCBI Taxonomy" id="1397"/>
    <lineage>
        <taxon>Bacteria</taxon>
        <taxon>Bacillati</taxon>
        <taxon>Bacillota</taxon>
        <taxon>Bacilli</taxon>
        <taxon>Bacillales</taxon>
        <taxon>Bacillaceae</taxon>
        <taxon>Niallia</taxon>
    </lineage>
</organism>
<accession>A0A0J1IJ50</accession>
<name>A0A0J1IJ50_NIACI</name>
<proteinExistence type="predicted"/>
<gene>
    <name evidence="1" type="ORF">ABW02_12865</name>
</gene>
<evidence type="ECO:0000313" key="1">
    <source>
        <dbReference type="EMBL" id="KLV25976.1"/>
    </source>
</evidence>
<comment type="caution">
    <text evidence="1">The sequence shown here is derived from an EMBL/GenBank/DDBJ whole genome shotgun (WGS) entry which is preliminary data.</text>
</comment>
<dbReference type="RefSeq" id="WP_047942569.1">
    <property type="nucleotide sequence ID" value="NZ_JBCLPU010000003.1"/>
</dbReference>
<dbReference type="OrthoDB" id="9773927at2"/>
<evidence type="ECO:0000313" key="2">
    <source>
        <dbReference type="Proteomes" id="UP000036045"/>
    </source>
</evidence>
<protein>
    <recommendedName>
        <fullName evidence="3">Renal dipeptidase</fullName>
    </recommendedName>
</protein>
<dbReference type="InterPro" id="IPR039498">
    <property type="entry name" value="NTP_transf_5"/>
</dbReference>
<dbReference type="AlphaFoldDB" id="A0A0J1IJ50"/>
<evidence type="ECO:0008006" key="3">
    <source>
        <dbReference type="Google" id="ProtNLM"/>
    </source>
</evidence>
<dbReference type="PATRIC" id="fig|1397.4.peg.686"/>
<sequence>MKGSEEIDLHSCSNELQLLLRLLNEEEDSIKLIEEFYKKVDWKEFLQLVYFHKVYPSIYLRLSSIDSPYLPNNVVKIVEDLYKDNTIKMLQLIKELDNISTALTKNKIRMLTLKGPILSYYLYGDLSSRTSNDLDILISFQDLKSTIEILQAKGYEMEYEPPRKLKDWQKRNHHLEFLHKEKNCKVEVHWRLHPGPSKEPSFEDLWNNRKTVSIGSTAFHTLGEEILCYYLVTHGARHGWFRIRWLVDIVQLLKREEDINSYPMVFMENQACHLYQQVLYLVENLQLSPKRYQRKIKKQSKGLAQKAFLFMRERINFFHPPDKTWDKEGKKYLFMMKPFKQKAAYIIRKFYANSWDAEVLPLPKSLHFLYLPLRPILWLWRVILKQKVSLRRL</sequence>
<dbReference type="EMBL" id="LDPH01000011">
    <property type="protein sequence ID" value="KLV25976.1"/>
    <property type="molecule type" value="Genomic_DNA"/>
</dbReference>
<dbReference type="Pfam" id="PF14907">
    <property type="entry name" value="NTP_transf_5"/>
    <property type="match status" value="1"/>
</dbReference>